<dbReference type="InterPro" id="IPR000304">
    <property type="entry name" value="Pyrroline-COOH_reductase"/>
</dbReference>
<dbReference type="InterPro" id="IPR008927">
    <property type="entry name" value="6-PGluconate_DH-like_C_sf"/>
</dbReference>
<comment type="pathway">
    <text evidence="4">Amino-acid biosynthesis; L-proline biosynthesis; L-proline from L-glutamate 5-semialdehyde: step 1/1.</text>
</comment>
<evidence type="ECO:0000313" key="8">
    <source>
        <dbReference type="EMBL" id="MDA5401542.1"/>
    </source>
</evidence>
<gene>
    <name evidence="4" type="primary">proC</name>
    <name evidence="8" type="ORF">OQ273_23450</name>
</gene>
<feature type="domain" description="Pyrroline-5-carboxylate reductase dimerisation" evidence="7">
    <location>
        <begin position="151"/>
        <end position="257"/>
    </location>
</feature>
<dbReference type="GO" id="GO:0005737">
    <property type="term" value="C:cytoplasm"/>
    <property type="evidence" value="ECO:0007669"/>
    <property type="project" value="UniProtKB-SubCell"/>
</dbReference>
<reference evidence="8" key="1">
    <citation type="submission" date="2022-11" db="EMBL/GenBank/DDBJ databases">
        <title>Draft genome sequence of Hoeflea poritis E7-10 and Hoeflea prorocentri PM5-8, separated from scleractinian coral Porites lutea and marine dinoflagellate.</title>
        <authorList>
            <person name="Zhang G."/>
            <person name="Wei Q."/>
            <person name="Cai L."/>
        </authorList>
    </citation>
    <scope>NUCLEOTIDE SEQUENCE</scope>
    <source>
        <strain evidence="8">PM5-8</strain>
    </source>
</reference>
<keyword evidence="4" id="KW-0641">Proline biosynthesis</keyword>
<organism evidence="8 9">
    <name type="scientific">Hoeflea prorocentri</name>
    <dbReference type="NCBI Taxonomy" id="1922333"/>
    <lineage>
        <taxon>Bacteria</taxon>
        <taxon>Pseudomonadati</taxon>
        <taxon>Pseudomonadota</taxon>
        <taxon>Alphaproteobacteria</taxon>
        <taxon>Hyphomicrobiales</taxon>
        <taxon>Rhizobiaceae</taxon>
        <taxon>Hoeflea</taxon>
    </lineage>
</organism>
<feature type="domain" description="Pyrroline-5-carboxylate reductase catalytic N-terminal" evidence="6">
    <location>
        <begin position="3"/>
        <end position="88"/>
    </location>
</feature>
<dbReference type="GO" id="GO:0004735">
    <property type="term" value="F:pyrroline-5-carboxylate reductase activity"/>
    <property type="evidence" value="ECO:0007669"/>
    <property type="project" value="UniProtKB-UniRule"/>
</dbReference>
<dbReference type="SUPFAM" id="SSF51735">
    <property type="entry name" value="NAD(P)-binding Rossmann-fold domains"/>
    <property type="match status" value="1"/>
</dbReference>
<dbReference type="GO" id="GO:0055129">
    <property type="term" value="P:L-proline biosynthetic process"/>
    <property type="evidence" value="ECO:0007669"/>
    <property type="project" value="UniProtKB-UniRule"/>
</dbReference>
<dbReference type="HAMAP" id="MF_01925">
    <property type="entry name" value="P5C_reductase"/>
    <property type="match status" value="1"/>
</dbReference>
<keyword evidence="4" id="KW-0963">Cytoplasm</keyword>
<keyword evidence="3 4" id="KW-0560">Oxidoreductase</keyword>
<keyword evidence="9" id="KW-1185">Reference proteome</keyword>
<dbReference type="RefSeq" id="WP_267993524.1">
    <property type="nucleotide sequence ID" value="NZ_JAPJZI010000002.1"/>
</dbReference>
<keyword evidence="4" id="KW-0028">Amino-acid biosynthesis</keyword>
<comment type="catalytic activity">
    <reaction evidence="4">
        <text>L-proline + NADP(+) = (S)-1-pyrroline-5-carboxylate + NADPH + 2 H(+)</text>
        <dbReference type="Rhea" id="RHEA:14109"/>
        <dbReference type="ChEBI" id="CHEBI:15378"/>
        <dbReference type="ChEBI" id="CHEBI:17388"/>
        <dbReference type="ChEBI" id="CHEBI:57783"/>
        <dbReference type="ChEBI" id="CHEBI:58349"/>
        <dbReference type="ChEBI" id="CHEBI:60039"/>
        <dbReference type="EC" id="1.5.1.2"/>
    </reaction>
</comment>
<dbReference type="FunFam" id="1.10.3730.10:FF:000001">
    <property type="entry name" value="Pyrroline-5-carboxylate reductase"/>
    <property type="match status" value="1"/>
</dbReference>
<evidence type="ECO:0000259" key="7">
    <source>
        <dbReference type="Pfam" id="PF14748"/>
    </source>
</evidence>
<evidence type="ECO:0000256" key="4">
    <source>
        <dbReference type="HAMAP-Rule" id="MF_01925"/>
    </source>
</evidence>
<comment type="caution">
    <text evidence="8">The sequence shown here is derived from an EMBL/GenBank/DDBJ whole genome shotgun (WGS) entry which is preliminary data.</text>
</comment>
<proteinExistence type="inferred from homology"/>
<evidence type="ECO:0000259" key="6">
    <source>
        <dbReference type="Pfam" id="PF03807"/>
    </source>
</evidence>
<dbReference type="EC" id="1.5.1.2" evidence="4"/>
<dbReference type="InterPro" id="IPR036291">
    <property type="entry name" value="NAD(P)-bd_dom_sf"/>
</dbReference>
<dbReference type="SUPFAM" id="SSF48179">
    <property type="entry name" value="6-phosphogluconate dehydrogenase C-terminal domain-like"/>
    <property type="match status" value="1"/>
</dbReference>
<dbReference type="InterPro" id="IPR028939">
    <property type="entry name" value="P5C_Rdtase_cat_N"/>
</dbReference>
<dbReference type="Pfam" id="PF03807">
    <property type="entry name" value="F420_oxidored"/>
    <property type="match status" value="1"/>
</dbReference>
<dbReference type="EMBL" id="JAPJZI010000002">
    <property type="protein sequence ID" value="MDA5401542.1"/>
    <property type="molecule type" value="Genomic_DNA"/>
</dbReference>
<dbReference type="Gene3D" id="3.40.50.720">
    <property type="entry name" value="NAD(P)-binding Rossmann-like Domain"/>
    <property type="match status" value="1"/>
</dbReference>
<dbReference type="Proteomes" id="UP001151234">
    <property type="component" value="Unassembled WGS sequence"/>
</dbReference>
<dbReference type="Gene3D" id="1.10.3730.10">
    <property type="entry name" value="ProC C-terminal domain-like"/>
    <property type="match status" value="1"/>
</dbReference>
<evidence type="ECO:0000256" key="3">
    <source>
        <dbReference type="ARBA" id="ARBA00023002"/>
    </source>
</evidence>
<accession>A0A9X3ZJB2</accession>
<dbReference type="PIRSF" id="PIRSF000193">
    <property type="entry name" value="Pyrrol-5-carb_rd"/>
    <property type="match status" value="1"/>
</dbReference>
<feature type="binding site" evidence="5">
    <location>
        <begin position="6"/>
        <end position="11"/>
    </location>
    <ligand>
        <name>NADP(+)</name>
        <dbReference type="ChEBI" id="CHEBI:58349"/>
    </ligand>
</feature>
<protein>
    <recommendedName>
        <fullName evidence="4">Pyrroline-5-carboxylate reductase</fullName>
        <shortName evidence="4">P5C reductase</shortName>
        <shortName evidence="4">P5CR</shortName>
        <ecNumber evidence="4">1.5.1.2</ecNumber>
    </recommendedName>
    <alternativeName>
        <fullName evidence="4">PCA reductase</fullName>
    </alternativeName>
</protein>
<sequence>MGIVIIGGGAMGRAMYDGWINAGVPENSIAVADLNADLCCGSADFLLRDTGQSKMVVLAVKPQYVASVLEAHAQLLNPGDIVTSVAAGVRLTTLNGLVSDTVVVARAMPNLAVALNSGTIGIAIANGVSEAMVQNLTSVYDKLGKSFCIDEQQIDSFTAIAGSGPAYFFQFVEHLAANCAHLDIHQDIADSIVTQVMVGAAAMLADTDLPGASELRNRVTSQEGTTEAGLKSLEANGVLSQLVKNCLIDARERARELSEIEYRHG</sequence>
<dbReference type="Pfam" id="PF14748">
    <property type="entry name" value="P5CR_dimer"/>
    <property type="match status" value="1"/>
</dbReference>
<comment type="subcellular location">
    <subcellularLocation>
        <location evidence="4">Cytoplasm</location>
    </subcellularLocation>
</comment>
<dbReference type="PANTHER" id="PTHR11645">
    <property type="entry name" value="PYRROLINE-5-CARBOXYLATE REDUCTASE"/>
    <property type="match status" value="1"/>
</dbReference>
<comment type="similarity">
    <text evidence="1 4">Belongs to the pyrroline-5-carboxylate reductase family.</text>
</comment>
<evidence type="ECO:0000256" key="2">
    <source>
        <dbReference type="ARBA" id="ARBA00022857"/>
    </source>
</evidence>
<evidence type="ECO:0000313" key="9">
    <source>
        <dbReference type="Proteomes" id="UP001151234"/>
    </source>
</evidence>
<comment type="function">
    <text evidence="4">Catalyzes the reduction of 1-pyrroline-5-carboxylate (PCA) to L-proline.</text>
</comment>
<dbReference type="PANTHER" id="PTHR11645:SF0">
    <property type="entry name" value="PYRROLINE-5-CARBOXYLATE REDUCTASE 3"/>
    <property type="match status" value="1"/>
</dbReference>
<comment type="catalytic activity">
    <reaction evidence="4">
        <text>L-proline + NAD(+) = (S)-1-pyrroline-5-carboxylate + NADH + 2 H(+)</text>
        <dbReference type="Rhea" id="RHEA:14105"/>
        <dbReference type="ChEBI" id="CHEBI:15378"/>
        <dbReference type="ChEBI" id="CHEBI:17388"/>
        <dbReference type="ChEBI" id="CHEBI:57540"/>
        <dbReference type="ChEBI" id="CHEBI:57945"/>
        <dbReference type="ChEBI" id="CHEBI:60039"/>
        <dbReference type="EC" id="1.5.1.2"/>
    </reaction>
</comment>
<dbReference type="InterPro" id="IPR029036">
    <property type="entry name" value="P5CR_dimer"/>
</dbReference>
<dbReference type="AlphaFoldDB" id="A0A9X3ZJB2"/>
<name>A0A9X3ZJB2_9HYPH</name>
<feature type="binding site" evidence="5">
    <location>
        <begin position="59"/>
        <end position="62"/>
    </location>
    <ligand>
        <name>NADP(+)</name>
        <dbReference type="ChEBI" id="CHEBI:58349"/>
    </ligand>
</feature>
<evidence type="ECO:0000256" key="5">
    <source>
        <dbReference type="PIRSR" id="PIRSR000193-1"/>
    </source>
</evidence>
<keyword evidence="2 4" id="KW-0521">NADP</keyword>
<evidence type="ECO:0000256" key="1">
    <source>
        <dbReference type="ARBA" id="ARBA00005525"/>
    </source>
</evidence>